<feature type="domain" description="N-acetyltransferase" evidence="4">
    <location>
        <begin position="32"/>
        <end position="209"/>
    </location>
</feature>
<keyword evidence="2" id="KW-0012">Acyltransferase</keyword>
<evidence type="ECO:0000256" key="2">
    <source>
        <dbReference type="ARBA" id="ARBA00023315"/>
    </source>
</evidence>
<dbReference type="Proteomes" id="UP000078512">
    <property type="component" value="Unassembled WGS sequence"/>
</dbReference>
<dbReference type="OrthoDB" id="630895at2759"/>
<dbReference type="InterPro" id="IPR016181">
    <property type="entry name" value="Acyl_CoA_acyltransferase"/>
</dbReference>
<dbReference type="AlphaFoldDB" id="A0A197JWE0"/>
<comment type="similarity">
    <text evidence="3">Belongs to the acetyltransferase family. RimJ subfamily.</text>
</comment>
<dbReference type="EMBL" id="KV442046">
    <property type="protein sequence ID" value="OAQ28756.1"/>
    <property type="molecule type" value="Genomic_DNA"/>
</dbReference>
<dbReference type="InterPro" id="IPR000182">
    <property type="entry name" value="GNAT_dom"/>
</dbReference>
<gene>
    <name evidence="5" type="ORF">K457DRAFT_32824</name>
</gene>
<name>A0A197JWE0_9FUNG</name>
<accession>A0A197JWE0</accession>
<evidence type="ECO:0000313" key="5">
    <source>
        <dbReference type="EMBL" id="OAQ28756.1"/>
    </source>
</evidence>
<dbReference type="InterPro" id="IPR051531">
    <property type="entry name" value="N-acetyltransferase"/>
</dbReference>
<evidence type="ECO:0000313" key="6">
    <source>
        <dbReference type="Proteomes" id="UP000078512"/>
    </source>
</evidence>
<organism evidence="5 6">
    <name type="scientific">Linnemannia elongata AG-77</name>
    <dbReference type="NCBI Taxonomy" id="1314771"/>
    <lineage>
        <taxon>Eukaryota</taxon>
        <taxon>Fungi</taxon>
        <taxon>Fungi incertae sedis</taxon>
        <taxon>Mucoromycota</taxon>
        <taxon>Mortierellomycotina</taxon>
        <taxon>Mortierellomycetes</taxon>
        <taxon>Mortierellales</taxon>
        <taxon>Mortierellaceae</taxon>
        <taxon>Linnemannia</taxon>
    </lineage>
</organism>
<evidence type="ECO:0000259" key="4">
    <source>
        <dbReference type="Pfam" id="PF13302"/>
    </source>
</evidence>
<proteinExistence type="inferred from homology"/>
<dbReference type="Pfam" id="PF13302">
    <property type="entry name" value="Acetyltransf_3"/>
    <property type="match status" value="1"/>
</dbReference>
<keyword evidence="6" id="KW-1185">Reference proteome</keyword>
<dbReference type="SUPFAM" id="SSF55729">
    <property type="entry name" value="Acyl-CoA N-acyltransferases (Nat)"/>
    <property type="match status" value="1"/>
</dbReference>
<protein>
    <recommendedName>
        <fullName evidence="4">N-acetyltransferase domain-containing protein</fullName>
    </recommendedName>
</protein>
<keyword evidence="1" id="KW-0808">Transferase</keyword>
<dbReference type="Gene3D" id="3.40.630.30">
    <property type="match status" value="1"/>
</dbReference>
<evidence type="ECO:0000256" key="3">
    <source>
        <dbReference type="ARBA" id="ARBA00038502"/>
    </source>
</evidence>
<reference evidence="5 6" key="1">
    <citation type="submission" date="2016-05" db="EMBL/GenBank/DDBJ databases">
        <title>Genome sequencing reveals origins of a unique bacterial endosymbiosis in the earliest lineages of terrestrial Fungi.</title>
        <authorList>
            <consortium name="DOE Joint Genome Institute"/>
            <person name="Uehling J."/>
            <person name="Gryganskyi A."/>
            <person name="Hameed K."/>
            <person name="Tschaplinski T."/>
            <person name="Misztal P."/>
            <person name="Wu S."/>
            <person name="Desiro A."/>
            <person name="Vande Pol N."/>
            <person name="Du Z.-Y."/>
            <person name="Zienkiewicz A."/>
            <person name="Zienkiewicz K."/>
            <person name="Morin E."/>
            <person name="Tisserant E."/>
            <person name="Splivallo R."/>
            <person name="Hainaut M."/>
            <person name="Henrissat B."/>
            <person name="Ohm R."/>
            <person name="Kuo A."/>
            <person name="Yan J."/>
            <person name="Lipzen A."/>
            <person name="Nolan M."/>
            <person name="Labutti K."/>
            <person name="Barry K."/>
            <person name="Goldstein A."/>
            <person name="Labbe J."/>
            <person name="Schadt C."/>
            <person name="Tuskan G."/>
            <person name="Grigoriev I."/>
            <person name="Martin F."/>
            <person name="Vilgalys R."/>
            <person name="Bonito G."/>
        </authorList>
    </citation>
    <scope>NUCLEOTIDE SEQUENCE [LARGE SCALE GENOMIC DNA]</scope>
    <source>
        <strain evidence="5 6">AG-77</strain>
    </source>
</reference>
<evidence type="ECO:0000256" key="1">
    <source>
        <dbReference type="ARBA" id="ARBA00022679"/>
    </source>
</evidence>
<dbReference type="GO" id="GO:0016747">
    <property type="term" value="F:acyltransferase activity, transferring groups other than amino-acyl groups"/>
    <property type="evidence" value="ECO:0007669"/>
    <property type="project" value="InterPro"/>
</dbReference>
<dbReference type="PANTHER" id="PTHR43792">
    <property type="entry name" value="GNAT FAMILY, PUTATIVE (AFU_ORTHOLOGUE AFUA_3G00765)-RELATED-RELATED"/>
    <property type="match status" value="1"/>
</dbReference>
<sequence>MTMADTTTATAITPSSPPIRCLGPFQISPTIYLTPIYISDAPEQHRILNLNDSFFKGLYSVSMTFPFPKEEALRFSIYQEQERVEQGVCQTWAIRSTVNGPMIGLFSLDPQYHREMGHCYHGKELVLNGASTTTPTMKGNDDDDETPLSCGGVGYWLSPEHAGKGIMTDVLKFALTRLARQEFGYDRVHGECWTDNIGSSRVMERAGMRQVIGLPIFVPKFSATKDVAHFIHDIPIHP</sequence>
<dbReference type="PANTHER" id="PTHR43792:SF8">
    <property type="entry name" value="[RIBOSOMAL PROTEIN US5]-ALANINE N-ACETYLTRANSFERASE"/>
    <property type="match status" value="1"/>
</dbReference>